<dbReference type="InterPro" id="IPR036259">
    <property type="entry name" value="MFS_trans_sf"/>
</dbReference>
<evidence type="ECO:0000256" key="3">
    <source>
        <dbReference type="ARBA" id="ARBA00022989"/>
    </source>
</evidence>
<evidence type="ECO:0000313" key="7">
    <source>
        <dbReference type="EMBL" id="OEY90635.1"/>
    </source>
</evidence>
<feature type="domain" description="Major facilitator superfamily (MFS) profile" evidence="6">
    <location>
        <begin position="25"/>
        <end position="197"/>
    </location>
</feature>
<comment type="caution">
    <text evidence="7">The sequence shown here is derived from an EMBL/GenBank/DDBJ whole genome shotgun (WGS) entry which is preliminary data.</text>
</comment>
<evidence type="ECO:0000256" key="1">
    <source>
        <dbReference type="ARBA" id="ARBA00004141"/>
    </source>
</evidence>
<reference evidence="7 8" key="1">
    <citation type="submission" date="2016-09" db="EMBL/GenBank/DDBJ databases">
        <authorList>
            <person name="Wen S.-F."/>
            <person name="Lo A.-C."/>
            <person name="Lin C.-J."/>
            <person name="Tseng T.-T."/>
        </authorList>
    </citation>
    <scope>NUCLEOTIDE SEQUENCE [LARGE SCALE GENOMIC DNA]</scope>
    <source>
        <strain evidence="7 8">12609</strain>
    </source>
</reference>
<evidence type="ECO:0000313" key="8">
    <source>
        <dbReference type="Proteomes" id="UP000175852"/>
    </source>
</evidence>
<dbReference type="InterPro" id="IPR011701">
    <property type="entry name" value="MFS"/>
</dbReference>
<proteinExistence type="predicted"/>
<comment type="subcellular location">
    <subcellularLocation>
        <location evidence="1">Membrane</location>
        <topology evidence="1">Multi-pass membrane protein</topology>
    </subcellularLocation>
</comment>
<feature type="transmembrane region" description="Helical" evidence="5">
    <location>
        <begin position="89"/>
        <end position="108"/>
    </location>
</feature>
<dbReference type="SUPFAM" id="SSF103473">
    <property type="entry name" value="MFS general substrate transporter"/>
    <property type="match status" value="1"/>
</dbReference>
<protein>
    <recommendedName>
        <fullName evidence="6">Major facilitator superfamily (MFS) profile domain-containing protein</fullName>
    </recommendedName>
</protein>
<dbReference type="PROSITE" id="PS50850">
    <property type="entry name" value="MFS"/>
    <property type="match status" value="1"/>
</dbReference>
<dbReference type="EMBL" id="MKCQ01000004">
    <property type="protein sequence ID" value="OEY90635.1"/>
    <property type="molecule type" value="Genomic_DNA"/>
</dbReference>
<keyword evidence="3 5" id="KW-1133">Transmembrane helix</keyword>
<dbReference type="PANTHER" id="PTHR42718:SF39">
    <property type="entry name" value="ACTINORHODIN TRANSPORTER-RELATED"/>
    <property type="match status" value="1"/>
</dbReference>
<dbReference type="InterPro" id="IPR020846">
    <property type="entry name" value="MFS_dom"/>
</dbReference>
<sequence length="197" mass="20810">MQMNSSSCLSTPLLRAVNGSAWLALSVLLLLYGFVTTFDLFVVSVTTSNTQVRLGASYAQIGSIVAGYELVFGVLLVIRGRLGDLFGRLRLFAAGLIGFTLTSAWCGLEPNAGFLVVARVLQGLTAALTAALLFQEAYAFIRVNVGGDLFGSVLTGDDAAARTSEEASVVRMVYNLEAAMPLRVLLLIPAKAKRSAG</sequence>
<evidence type="ECO:0000256" key="2">
    <source>
        <dbReference type="ARBA" id="ARBA00022692"/>
    </source>
</evidence>
<keyword evidence="4 5" id="KW-0472">Membrane</keyword>
<evidence type="ECO:0000256" key="4">
    <source>
        <dbReference type="ARBA" id="ARBA00023136"/>
    </source>
</evidence>
<feature type="transmembrane region" description="Helical" evidence="5">
    <location>
        <begin position="114"/>
        <end position="134"/>
    </location>
</feature>
<feature type="transmembrane region" description="Helical" evidence="5">
    <location>
        <begin position="57"/>
        <end position="77"/>
    </location>
</feature>
<dbReference type="PANTHER" id="PTHR42718">
    <property type="entry name" value="MAJOR FACILITATOR SUPERFAMILY MULTIDRUG TRANSPORTER MFSC"/>
    <property type="match status" value="1"/>
</dbReference>
<dbReference type="Pfam" id="PF07690">
    <property type="entry name" value="MFS_1"/>
    <property type="match status" value="1"/>
</dbReference>
<accession>A0AAX0I1G9</accession>
<keyword evidence="2 5" id="KW-0812">Transmembrane</keyword>
<evidence type="ECO:0000256" key="5">
    <source>
        <dbReference type="SAM" id="Phobius"/>
    </source>
</evidence>
<name>A0AAX0I1G9_XANCG</name>
<dbReference type="Gene3D" id="1.20.1720.10">
    <property type="entry name" value="Multidrug resistance protein D"/>
    <property type="match status" value="1"/>
</dbReference>
<feature type="transmembrane region" description="Helical" evidence="5">
    <location>
        <begin position="21"/>
        <end position="45"/>
    </location>
</feature>
<organism evidence="7 8">
    <name type="scientific">Xanthomonas campestris pv. glycines</name>
    <dbReference type="NCBI Taxonomy" id="473421"/>
    <lineage>
        <taxon>Bacteria</taxon>
        <taxon>Pseudomonadati</taxon>
        <taxon>Pseudomonadota</taxon>
        <taxon>Gammaproteobacteria</taxon>
        <taxon>Lysobacterales</taxon>
        <taxon>Lysobacteraceae</taxon>
        <taxon>Xanthomonas</taxon>
    </lineage>
</organism>
<dbReference type="AlphaFoldDB" id="A0AAX0I1G9"/>
<dbReference type="Proteomes" id="UP000175852">
    <property type="component" value="Unassembled WGS sequence"/>
</dbReference>
<gene>
    <name evidence="7" type="ORF">BIY41_12040</name>
</gene>
<evidence type="ECO:0000259" key="6">
    <source>
        <dbReference type="PROSITE" id="PS50850"/>
    </source>
</evidence>
<dbReference type="GO" id="GO:0016020">
    <property type="term" value="C:membrane"/>
    <property type="evidence" value="ECO:0007669"/>
    <property type="project" value="UniProtKB-SubCell"/>
</dbReference>
<dbReference type="GO" id="GO:0022857">
    <property type="term" value="F:transmembrane transporter activity"/>
    <property type="evidence" value="ECO:0007669"/>
    <property type="project" value="InterPro"/>
</dbReference>